<feature type="region of interest" description="Disordered" evidence="1">
    <location>
        <begin position="264"/>
        <end position="318"/>
    </location>
</feature>
<feature type="compositionally biased region" description="Basic and acidic residues" evidence="1">
    <location>
        <begin position="217"/>
        <end position="232"/>
    </location>
</feature>
<evidence type="ECO:0000313" key="2">
    <source>
        <dbReference type="EMBL" id="KIK28912.1"/>
    </source>
</evidence>
<feature type="region of interest" description="Disordered" evidence="1">
    <location>
        <begin position="15"/>
        <end position="250"/>
    </location>
</feature>
<feature type="compositionally biased region" description="Acidic residues" evidence="1">
    <location>
        <begin position="99"/>
        <end position="111"/>
    </location>
</feature>
<proteinExistence type="predicted"/>
<feature type="compositionally biased region" description="Basic and acidic residues" evidence="1">
    <location>
        <begin position="128"/>
        <end position="137"/>
    </location>
</feature>
<organism evidence="2 3">
    <name type="scientific">Pisolithus microcarpus 441</name>
    <dbReference type="NCBI Taxonomy" id="765257"/>
    <lineage>
        <taxon>Eukaryota</taxon>
        <taxon>Fungi</taxon>
        <taxon>Dikarya</taxon>
        <taxon>Basidiomycota</taxon>
        <taxon>Agaricomycotina</taxon>
        <taxon>Agaricomycetes</taxon>
        <taxon>Agaricomycetidae</taxon>
        <taxon>Boletales</taxon>
        <taxon>Sclerodermatineae</taxon>
        <taxon>Pisolithaceae</taxon>
        <taxon>Pisolithus</taxon>
    </lineage>
</organism>
<gene>
    <name evidence="2" type="ORF">PISMIDRAFT_90250</name>
</gene>
<reference evidence="3" key="2">
    <citation type="submission" date="2015-01" db="EMBL/GenBank/DDBJ databases">
        <title>Evolutionary Origins and Diversification of the Mycorrhizal Mutualists.</title>
        <authorList>
            <consortium name="DOE Joint Genome Institute"/>
            <consortium name="Mycorrhizal Genomics Consortium"/>
            <person name="Kohler A."/>
            <person name="Kuo A."/>
            <person name="Nagy L.G."/>
            <person name="Floudas D."/>
            <person name="Copeland A."/>
            <person name="Barry K.W."/>
            <person name="Cichocki N."/>
            <person name="Veneault-Fourrey C."/>
            <person name="LaButti K."/>
            <person name="Lindquist E.A."/>
            <person name="Lipzen A."/>
            <person name="Lundell T."/>
            <person name="Morin E."/>
            <person name="Murat C."/>
            <person name="Riley R."/>
            <person name="Ohm R."/>
            <person name="Sun H."/>
            <person name="Tunlid A."/>
            <person name="Henrissat B."/>
            <person name="Grigoriev I.V."/>
            <person name="Hibbett D.S."/>
            <person name="Martin F."/>
        </authorList>
    </citation>
    <scope>NUCLEOTIDE SEQUENCE [LARGE SCALE GENOMIC DNA]</scope>
    <source>
        <strain evidence="3">441</strain>
    </source>
</reference>
<evidence type="ECO:0000313" key="3">
    <source>
        <dbReference type="Proteomes" id="UP000054018"/>
    </source>
</evidence>
<evidence type="ECO:0000256" key="1">
    <source>
        <dbReference type="SAM" id="MobiDB-lite"/>
    </source>
</evidence>
<dbReference type="Proteomes" id="UP000054018">
    <property type="component" value="Unassembled WGS sequence"/>
</dbReference>
<dbReference type="EMBL" id="KN833691">
    <property type="protein sequence ID" value="KIK28912.1"/>
    <property type="molecule type" value="Genomic_DNA"/>
</dbReference>
<sequence>MVTFTGVTKRRLVQSSDVTVPSGGRTQLSVSTSNSQQPDFGKKTWSSFSANEIDLTTPSLCSDNERDGDGSLEDQTPSTPPGPQPAVTERRAGLREPDIIDVDLELEDVDCDTNSRGISPSPRSSRSRKSDIFEKRPPMSPIPDSTPRKPAAPARVRRVSTPKPKHIPPPSDSDSDTNRRNIDAVPFISLIPSSRDKPTSHRKRSSVNRNQVAKPGRFKDDRRPATLDEELRTAQPQATDVGGAESIEDDVFAATGTKNSRKGFLAHGGGGGPPVFMGVGYVQGAEESDTEVRRKRPPRTAPKSSSQRSLIPRLGGKS</sequence>
<protein>
    <submittedName>
        <fullName evidence="2">Uncharacterized protein</fullName>
    </submittedName>
</protein>
<feature type="compositionally biased region" description="Basic and acidic residues" evidence="1">
    <location>
        <begin position="88"/>
        <end position="98"/>
    </location>
</feature>
<feature type="compositionally biased region" description="Low complexity" evidence="1">
    <location>
        <begin position="115"/>
        <end position="124"/>
    </location>
</feature>
<reference evidence="2 3" key="1">
    <citation type="submission" date="2014-04" db="EMBL/GenBank/DDBJ databases">
        <authorList>
            <consortium name="DOE Joint Genome Institute"/>
            <person name="Kuo A."/>
            <person name="Kohler A."/>
            <person name="Costa M.D."/>
            <person name="Nagy L.G."/>
            <person name="Floudas D."/>
            <person name="Copeland A."/>
            <person name="Barry K.W."/>
            <person name="Cichocki N."/>
            <person name="Veneault-Fourrey C."/>
            <person name="LaButti K."/>
            <person name="Lindquist E.A."/>
            <person name="Lipzen A."/>
            <person name="Lundell T."/>
            <person name="Morin E."/>
            <person name="Murat C."/>
            <person name="Sun H."/>
            <person name="Tunlid A."/>
            <person name="Henrissat B."/>
            <person name="Grigoriev I.V."/>
            <person name="Hibbett D.S."/>
            <person name="Martin F."/>
            <person name="Nordberg H.P."/>
            <person name="Cantor M.N."/>
            <person name="Hua S.X."/>
        </authorList>
    </citation>
    <scope>NUCLEOTIDE SEQUENCE [LARGE SCALE GENOMIC DNA]</scope>
    <source>
        <strain evidence="2 3">441</strain>
    </source>
</reference>
<feature type="compositionally biased region" description="Basic residues" evidence="1">
    <location>
        <begin position="155"/>
        <end position="166"/>
    </location>
</feature>
<name>A0A0D0A3C3_9AGAM</name>
<accession>A0A0D0A3C3</accession>
<keyword evidence="3" id="KW-1185">Reference proteome</keyword>
<dbReference type="AlphaFoldDB" id="A0A0D0A3C3"/>
<dbReference type="HOGENOM" id="CLU_067158_0_0_1"/>
<feature type="compositionally biased region" description="Polar residues" evidence="1">
    <location>
        <begin position="15"/>
        <end position="62"/>
    </location>
</feature>
<dbReference type="OrthoDB" id="10260614at2759"/>